<evidence type="ECO:0000256" key="1">
    <source>
        <dbReference type="SAM" id="MobiDB-lite"/>
    </source>
</evidence>
<dbReference type="EMBL" id="JALJOV010000267">
    <property type="protein sequence ID" value="KAK9865238.1"/>
    <property type="molecule type" value="Genomic_DNA"/>
</dbReference>
<keyword evidence="3" id="KW-1185">Reference proteome</keyword>
<feature type="region of interest" description="Disordered" evidence="1">
    <location>
        <begin position="1"/>
        <end position="27"/>
    </location>
</feature>
<sequence length="89" mass="9350">MSPGVREGQSAGPNAAAAAAERGTASPSLAAAFQRAKTIQGLGSIAKQVPKRPGSKLRKQVLLRTRGPPVRWMARHEKKCAGLSRECST</sequence>
<comment type="caution">
    <text evidence="2">The sequence shown here is derived from an EMBL/GenBank/DDBJ whole genome shotgun (WGS) entry which is preliminary data.</text>
</comment>
<evidence type="ECO:0000313" key="2">
    <source>
        <dbReference type="EMBL" id="KAK9865238.1"/>
    </source>
</evidence>
<dbReference type="Proteomes" id="UP001485043">
    <property type="component" value="Unassembled WGS sequence"/>
</dbReference>
<reference evidence="2 3" key="1">
    <citation type="journal article" date="2024" name="Nat. Commun.">
        <title>Phylogenomics reveals the evolutionary origins of lichenization in chlorophyte algae.</title>
        <authorList>
            <person name="Puginier C."/>
            <person name="Libourel C."/>
            <person name="Otte J."/>
            <person name="Skaloud P."/>
            <person name="Haon M."/>
            <person name="Grisel S."/>
            <person name="Petersen M."/>
            <person name="Berrin J.G."/>
            <person name="Delaux P.M."/>
            <person name="Dal Grande F."/>
            <person name="Keller J."/>
        </authorList>
    </citation>
    <scope>NUCLEOTIDE SEQUENCE [LARGE SCALE GENOMIC DNA]</scope>
    <source>
        <strain evidence="2 3">SAG 2523</strain>
    </source>
</reference>
<organism evidence="2 3">
    <name type="scientific">Apatococcus fuscideae</name>
    <dbReference type="NCBI Taxonomy" id="2026836"/>
    <lineage>
        <taxon>Eukaryota</taxon>
        <taxon>Viridiplantae</taxon>
        <taxon>Chlorophyta</taxon>
        <taxon>core chlorophytes</taxon>
        <taxon>Trebouxiophyceae</taxon>
        <taxon>Chlorellales</taxon>
        <taxon>Chlorellaceae</taxon>
        <taxon>Apatococcus</taxon>
    </lineage>
</organism>
<gene>
    <name evidence="2" type="ORF">WJX84_001646</name>
</gene>
<proteinExistence type="predicted"/>
<protein>
    <submittedName>
        <fullName evidence="2">Uncharacterized protein</fullName>
    </submittedName>
</protein>
<accession>A0AAW1T7N5</accession>
<dbReference type="AlphaFoldDB" id="A0AAW1T7N5"/>
<name>A0AAW1T7N5_9CHLO</name>
<evidence type="ECO:0000313" key="3">
    <source>
        <dbReference type="Proteomes" id="UP001485043"/>
    </source>
</evidence>